<feature type="region of interest" description="Disordered" evidence="1">
    <location>
        <begin position="1"/>
        <end position="58"/>
    </location>
</feature>
<comment type="caution">
    <text evidence="2">The sequence shown here is derived from an EMBL/GenBank/DDBJ whole genome shotgun (WGS) entry which is preliminary data.</text>
</comment>
<keyword evidence="3" id="KW-1185">Reference proteome</keyword>
<accession>A0A9N8VXY2</accession>
<dbReference type="AlphaFoldDB" id="A0A9N8VXY2"/>
<organism evidence="2 3">
    <name type="scientific">Ambispora leptoticha</name>
    <dbReference type="NCBI Taxonomy" id="144679"/>
    <lineage>
        <taxon>Eukaryota</taxon>
        <taxon>Fungi</taxon>
        <taxon>Fungi incertae sedis</taxon>
        <taxon>Mucoromycota</taxon>
        <taxon>Glomeromycotina</taxon>
        <taxon>Glomeromycetes</taxon>
        <taxon>Archaeosporales</taxon>
        <taxon>Ambisporaceae</taxon>
        <taxon>Ambispora</taxon>
    </lineage>
</organism>
<proteinExistence type="predicted"/>
<evidence type="ECO:0000313" key="2">
    <source>
        <dbReference type="EMBL" id="CAG8466839.1"/>
    </source>
</evidence>
<evidence type="ECO:0000256" key="1">
    <source>
        <dbReference type="SAM" id="MobiDB-lite"/>
    </source>
</evidence>
<protein>
    <submittedName>
        <fullName evidence="2">4514_t:CDS:1</fullName>
    </submittedName>
</protein>
<gene>
    <name evidence="2" type="ORF">ALEPTO_LOCUS1819</name>
</gene>
<name>A0A9N8VXY2_9GLOM</name>
<evidence type="ECO:0000313" key="3">
    <source>
        <dbReference type="Proteomes" id="UP000789508"/>
    </source>
</evidence>
<dbReference type="EMBL" id="CAJVPS010000223">
    <property type="protein sequence ID" value="CAG8466839.1"/>
    <property type="molecule type" value="Genomic_DNA"/>
</dbReference>
<sequence length="117" mass="13521">MSSTNDSTTLKSNDNNTPKEITTQTSSNPRSSQRTPNPNRQHRNKRDSFDDLDYDPEEKIFKENPLHFVTPEYAQKCIDNDDYDIYPPEVAQEILDQLTMALLAYTRHRSPEEIASS</sequence>
<reference evidence="2" key="1">
    <citation type="submission" date="2021-06" db="EMBL/GenBank/DDBJ databases">
        <authorList>
            <person name="Kallberg Y."/>
            <person name="Tangrot J."/>
            <person name="Rosling A."/>
        </authorList>
    </citation>
    <scope>NUCLEOTIDE SEQUENCE</scope>
    <source>
        <strain evidence="2">FL130A</strain>
    </source>
</reference>
<dbReference type="Proteomes" id="UP000789508">
    <property type="component" value="Unassembled WGS sequence"/>
</dbReference>
<dbReference type="OrthoDB" id="2354419at2759"/>
<feature type="compositionally biased region" description="Polar residues" evidence="1">
    <location>
        <begin position="1"/>
        <end position="39"/>
    </location>
</feature>